<comment type="cofactor">
    <cofactor evidence="1">
        <name>Fe(2+)</name>
        <dbReference type="ChEBI" id="CHEBI:29033"/>
    </cofactor>
</comment>
<sequence>MNASSAYAEASERPADTADPRVTTADRIRESGYALQRGCFLDEEVRAIRSHIDAYVQQAHPGIVYEDDSRLIRGIHGPHLYDAFFADMVSDPRFLATAEQFLGERCYVHQFKINMKQRMNGQAWPWHQDYIYWKNGDGIENPDLLNVAMLLNDVDMLHGPLCFIPRSHTGGDLSEDPDRSGDWRQDLSKDLTYQVGHGAVDRLIRDNGIEFITGKAGDVVFFDPLLAHCSSTNLSPQDRVLLIVTYNAVSNAPRPGHHRIRPEFLCARDFTPL</sequence>
<organism evidence="3 4">
    <name type="scientific">Tahibacter aquaticus</name>
    <dbReference type="NCBI Taxonomy" id="520092"/>
    <lineage>
        <taxon>Bacteria</taxon>
        <taxon>Pseudomonadati</taxon>
        <taxon>Pseudomonadota</taxon>
        <taxon>Gammaproteobacteria</taxon>
        <taxon>Lysobacterales</taxon>
        <taxon>Rhodanobacteraceae</taxon>
        <taxon>Tahibacter</taxon>
    </lineage>
</organism>
<protein>
    <submittedName>
        <fullName evidence="3">Ectoine hydroxylase</fullName>
    </submittedName>
</protein>
<feature type="region of interest" description="Disordered" evidence="2">
    <location>
        <begin position="1"/>
        <end position="20"/>
    </location>
</feature>
<dbReference type="PANTHER" id="PTHR20883">
    <property type="entry name" value="PHYTANOYL-COA DIOXYGENASE DOMAIN CONTAINING 1"/>
    <property type="match status" value="1"/>
</dbReference>
<feature type="compositionally biased region" description="Basic and acidic residues" evidence="2">
    <location>
        <begin position="10"/>
        <end position="20"/>
    </location>
</feature>
<dbReference type="GO" id="GO:0016706">
    <property type="term" value="F:2-oxoglutarate-dependent dioxygenase activity"/>
    <property type="evidence" value="ECO:0007669"/>
    <property type="project" value="UniProtKB-ARBA"/>
</dbReference>
<dbReference type="SUPFAM" id="SSF51197">
    <property type="entry name" value="Clavaminate synthase-like"/>
    <property type="match status" value="1"/>
</dbReference>
<reference evidence="3 4" key="1">
    <citation type="submission" date="2019-03" db="EMBL/GenBank/DDBJ databases">
        <title>Genomic Encyclopedia of Type Strains, Phase IV (KMG-IV): sequencing the most valuable type-strain genomes for metagenomic binning, comparative biology and taxonomic classification.</title>
        <authorList>
            <person name="Goeker M."/>
        </authorList>
    </citation>
    <scope>NUCLEOTIDE SEQUENCE [LARGE SCALE GENOMIC DNA]</scope>
    <source>
        <strain evidence="3 4">DSM 21667</strain>
    </source>
</reference>
<dbReference type="GO" id="GO:0005506">
    <property type="term" value="F:iron ion binding"/>
    <property type="evidence" value="ECO:0007669"/>
    <property type="project" value="UniProtKB-ARBA"/>
</dbReference>
<evidence type="ECO:0000313" key="3">
    <source>
        <dbReference type="EMBL" id="TDR45082.1"/>
    </source>
</evidence>
<dbReference type="PANTHER" id="PTHR20883:SF48">
    <property type="entry name" value="ECTOINE DIOXYGENASE"/>
    <property type="match status" value="1"/>
</dbReference>
<keyword evidence="4" id="KW-1185">Reference proteome</keyword>
<comment type="caution">
    <text evidence="3">The sequence shown here is derived from an EMBL/GenBank/DDBJ whole genome shotgun (WGS) entry which is preliminary data.</text>
</comment>
<dbReference type="AlphaFoldDB" id="A0A4R6Z0P9"/>
<proteinExistence type="predicted"/>
<evidence type="ECO:0000256" key="2">
    <source>
        <dbReference type="SAM" id="MobiDB-lite"/>
    </source>
</evidence>
<dbReference type="Proteomes" id="UP000295293">
    <property type="component" value="Unassembled WGS sequence"/>
</dbReference>
<evidence type="ECO:0000256" key="1">
    <source>
        <dbReference type="ARBA" id="ARBA00001954"/>
    </source>
</evidence>
<dbReference type="EMBL" id="SNZH01000005">
    <property type="protein sequence ID" value="TDR45082.1"/>
    <property type="molecule type" value="Genomic_DNA"/>
</dbReference>
<accession>A0A4R6Z0P9</accession>
<dbReference type="InterPro" id="IPR008775">
    <property type="entry name" value="Phytyl_CoA_dOase-like"/>
</dbReference>
<dbReference type="Gene3D" id="2.60.120.620">
    <property type="entry name" value="q2cbj1_9rhob like domain"/>
    <property type="match status" value="1"/>
</dbReference>
<dbReference type="RefSeq" id="WP_166654012.1">
    <property type="nucleotide sequence ID" value="NZ_SNZH01000005.1"/>
</dbReference>
<evidence type="ECO:0000313" key="4">
    <source>
        <dbReference type="Proteomes" id="UP000295293"/>
    </source>
</evidence>
<dbReference type="Pfam" id="PF05721">
    <property type="entry name" value="PhyH"/>
    <property type="match status" value="1"/>
</dbReference>
<gene>
    <name evidence="3" type="ORF">DFR29_105265</name>
</gene>
<name>A0A4R6Z0P9_9GAMM</name>